<dbReference type="GO" id="GO:0008017">
    <property type="term" value="F:microtubule binding"/>
    <property type="evidence" value="ECO:0007669"/>
    <property type="project" value="InterPro"/>
</dbReference>
<gene>
    <name evidence="17" type="ORF">Celaphus_00007363</name>
</gene>
<evidence type="ECO:0000256" key="6">
    <source>
        <dbReference type="ARBA" id="ARBA00022840"/>
    </source>
</evidence>
<dbReference type="GO" id="GO:0007018">
    <property type="term" value="P:microtubule-based movement"/>
    <property type="evidence" value="ECO:0007669"/>
    <property type="project" value="InterPro"/>
</dbReference>
<keyword evidence="5 13" id="KW-0547">Nucleotide-binding</keyword>
<sequence length="456" mass="50835">MVVLMDPSEDPEDPLRTHRSREKTFIFDVVFDQHASEEDVYLATTQQLVEGVVSGYNATVFAYGPSGAGKTHTMLGMDTEPGIYLQMLSDLFQAIEETRDNTDCSVSMSYLEIYNEVIRDLLSPSSGFLDLREDSRGSIQIAGITEVSTSNAQEIMQLLTKGNRQRTQEPTATNKTSSRSHAVLQVTVRRRGRGAHLAEEVRVGRLFMVDLAGSERASQTQNQGKRMKEGAHINRSLLALGNCINALSEKGGSRAQYVNFRDSKLTRLLKLAPCPEQDALGGNSRTVMIAHISPASTHFEESRTTLLYAYRAKNIKTRVKRNLLSVSYHIAQYTDVISDLRGQIQHLKAKVERQERERRGEPSGRDAQGRASTPAPPAWEREKTHHVTRRAGTPEKDEEVLEAGPEGDEGQPAEPHEVALAREEVNMLLAEQRKTAALKVRERRRVCGLSRGAESR</sequence>
<dbReference type="OrthoDB" id="3176171at2759"/>
<dbReference type="InterPro" id="IPR001752">
    <property type="entry name" value="Kinesin_motor_dom"/>
</dbReference>
<feature type="binding site" evidence="13">
    <location>
        <begin position="64"/>
        <end position="71"/>
    </location>
    <ligand>
        <name>ATP</name>
        <dbReference type="ChEBI" id="CHEBI:30616"/>
    </ligand>
</feature>
<keyword evidence="3" id="KW-0963">Cytoplasm</keyword>
<keyword evidence="10" id="KW-0206">Cytoskeleton</keyword>
<name>A0A212CY77_CEREH</name>
<feature type="region of interest" description="Disordered" evidence="15">
    <location>
        <begin position="349"/>
        <end position="421"/>
    </location>
</feature>
<dbReference type="GO" id="GO:0005929">
    <property type="term" value="C:cilium"/>
    <property type="evidence" value="ECO:0007669"/>
    <property type="project" value="UniProtKB-SubCell"/>
</dbReference>
<evidence type="ECO:0000256" key="7">
    <source>
        <dbReference type="ARBA" id="ARBA00023054"/>
    </source>
</evidence>
<evidence type="ECO:0000256" key="10">
    <source>
        <dbReference type="ARBA" id="ARBA00023212"/>
    </source>
</evidence>
<organism evidence="17 18">
    <name type="scientific">Cervus elaphus hippelaphus</name>
    <name type="common">European red deer</name>
    <dbReference type="NCBI Taxonomy" id="46360"/>
    <lineage>
        <taxon>Eukaryota</taxon>
        <taxon>Metazoa</taxon>
        <taxon>Chordata</taxon>
        <taxon>Craniata</taxon>
        <taxon>Vertebrata</taxon>
        <taxon>Euteleostomi</taxon>
        <taxon>Mammalia</taxon>
        <taxon>Eutheria</taxon>
        <taxon>Laurasiatheria</taxon>
        <taxon>Artiodactyla</taxon>
        <taxon>Ruminantia</taxon>
        <taxon>Pecora</taxon>
        <taxon>Cervidae</taxon>
        <taxon>Cervinae</taxon>
        <taxon>Cervus</taxon>
    </lineage>
</organism>
<evidence type="ECO:0000256" key="3">
    <source>
        <dbReference type="ARBA" id="ARBA00022490"/>
    </source>
</evidence>
<evidence type="ECO:0000256" key="5">
    <source>
        <dbReference type="ARBA" id="ARBA00022741"/>
    </source>
</evidence>
<accession>A0A212CY77</accession>
<evidence type="ECO:0000313" key="17">
    <source>
        <dbReference type="EMBL" id="OWK10906.1"/>
    </source>
</evidence>
<keyword evidence="7" id="KW-0175">Coiled coil</keyword>
<dbReference type="CDD" id="cd01370">
    <property type="entry name" value="KISc_KIP3_like"/>
    <property type="match status" value="1"/>
</dbReference>
<comment type="subcellular location">
    <subcellularLocation>
        <location evidence="1">Cell projection</location>
        <location evidence="1">Cilium</location>
    </subcellularLocation>
    <subcellularLocation>
        <location evidence="2">Cytoplasm</location>
        <location evidence="2">Cytoskeleton</location>
    </subcellularLocation>
</comment>
<dbReference type="EMBL" id="MKHE01000010">
    <property type="protein sequence ID" value="OWK10906.1"/>
    <property type="molecule type" value="Genomic_DNA"/>
</dbReference>
<dbReference type="PANTHER" id="PTHR47968:SF69">
    <property type="entry name" value="KINESIN-LIKE PROTEIN"/>
    <property type="match status" value="1"/>
</dbReference>
<evidence type="ECO:0000256" key="9">
    <source>
        <dbReference type="ARBA" id="ARBA00023175"/>
    </source>
</evidence>
<feature type="compositionally biased region" description="Basic and acidic residues" evidence="15">
    <location>
        <begin position="349"/>
        <end position="368"/>
    </location>
</feature>
<evidence type="ECO:0000256" key="15">
    <source>
        <dbReference type="SAM" id="MobiDB-lite"/>
    </source>
</evidence>
<dbReference type="InterPro" id="IPR027417">
    <property type="entry name" value="P-loop_NTPase"/>
</dbReference>
<dbReference type="InterPro" id="IPR036961">
    <property type="entry name" value="Kinesin_motor_dom_sf"/>
</dbReference>
<evidence type="ECO:0000256" key="1">
    <source>
        <dbReference type="ARBA" id="ARBA00004138"/>
    </source>
</evidence>
<keyword evidence="6 13" id="KW-0067">ATP-binding</keyword>
<feature type="region of interest" description="Disordered" evidence="15">
    <location>
        <begin position="161"/>
        <end position="180"/>
    </location>
</feature>
<evidence type="ECO:0000256" key="11">
    <source>
        <dbReference type="ARBA" id="ARBA00023273"/>
    </source>
</evidence>
<dbReference type="PRINTS" id="PR00380">
    <property type="entry name" value="KINESINHEAVY"/>
</dbReference>
<evidence type="ECO:0000256" key="2">
    <source>
        <dbReference type="ARBA" id="ARBA00004245"/>
    </source>
</evidence>
<keyword evidence="4 14" id="KW-0493">Microtubule</keyword>
<feature type="compositionally biased region" description="Polar residues" evidence="15">
    <location>
        <begin position="168"/>
        <end position="180"/>
    </location>
</feature>
<dbReference type="GO" id="GO:0003777">
    <property type="term" value="F:microtubule motor activity"/>
    <property type="evidence" value="ECO:0007669"/>
    <property type="project" value="InterPro"/>
</dbReference>
<dbReference type="InterPro" id="IPR027640">
    <property type="entry name" value="Kinesin-like_fam"/>
</dbReference>
<dbReference type="Gene3D" id="3.40.850.10">
    <property type="entry name" value="Kinesin motor domain"/>
    <property type="match status" value="1"/>
</dbReference>
<feature type="compositionally biased region" description="Acidic residues" evidence="15">
    <location>
        <begin position="396"/>
        <end position="411"/>
    </location>
</feature>
<dbReference type="SUPFAM" id="SSF52540">
    <property type="entry name" value="P-loop containing nucleoside triphosphate hydrolases"/>
    <property type="match status" value="1"/>
</dbReference>
<keyword evidence="9 13" id="KW-0505">Motor protein</keyword>
<dbReference type="GO" id="GO:0005524">
    <property type="term" value="F:ATP binding"/>
    <property type="evidence" value="ECO:0007669"/>
    <property type="project" value="UniProtKB-UniRule"/>
</dbReference>
<dbReference type="GO" id="GO:0005874">
    <property type="term" value="C:microtubule"/>
    <property type="evidence" value="ECO:0007669"/>
    <property type="project" value="UniProtKB-KW"/>
</dbReference>
<dbReference type="PANTHER" id="PTHR47968">
    <property type="entry name" value="CENTROMERE PROTEIN E"/>
    <property type="match status" value="1"/>
</dbReference>
<keyword evidence="11" id="KW-0966">Cell projection</keyword>
<proteinExistence type="inferred from homology"/>
<dbReference type="Proteomes" id="UP000242450">
    <property type="component" value="Chromosome 10"/>
</dbReference>
<comment type="caution">
    <text evidence="17">The sequence shown here is derived from an EMBL/GenBank/DDBJ whole genome shotgun (WGS) entry which is preliminary data.</text>
</comment>
<comment type="function">
    <text evidence="12">Plus end-directed microtubule-dependent motor protein that regulates the length of motile cilia by mediating depolymerization of microtubules at ciliary tips.</text>
</comment>
<protein>
    <recommendedName>
        <fullName evidence="14">Kinesin-like protein</fullName>
    </recommendedName>
</protein>
<evidence type="ECO:0000256" key="8">
    <source>
        <dbReference type="ARBA" id="ARBA00023069"/>
    </source>
</evidence>
<keyword evidence="8" id="KW-0969">Cilium</keyword>
<evidence type="ECO:0000313" key="18">
    <source>
        <dbReference type="Proteomes" id="UP000242450"/>
    </source>
</evidence>
<evidence type="ECO:0000256" key="13">
    <source>
        <dbReference type="PROSITE-ProRule" id="PRU00283"/>
    </source>
</evidence>
<dbReference type="PROSITE" id="PS50067">
    <property type="entry name" value="KINESIN_MOTOR_2"/>
    <property type="match status" value="1"/>
</dbReference>
<dbReference type="FunFam" id="3.40.850.10:FF:000037">
    <property type="entry name" value="kinesin-like protein KIF19"/>
    <property type="match status" value="1"/>
</dbReference>
<dbReference type="Pfam" id="PF00225">
    <property type="entry name" value="Kinesin"/>
    <property type="match status" value="1"/>
</dbReference>
<evidence type="ECO:0000259" key="16">
    <source>
        <dbReference type="PROSITE" id="PS50067"/>
    </source>
</evidence>
<evidence type="ECO:0000256" key="14">
    <source>
        <dbReference type="RuleBase" id="RU000394"/>
    </source>
</evidence>
<evidence type="ECO:0000256" key="12">
    <source>
        <dbReference type="ARBA" id="ARBA00055376"/>
    </source>
</evidence>
<dbReference type="InterPro" id="IPR019821">
    <property type="entry name" value="Kinesin_motor_CS"/>
</dbReference>
<dbReference type="AlphaFoldDB" id="A0A212CY77"/>
<dbReference type="PROSITE" id="PS00411">
    <property type="entry name" value="KINESIN_MOTOR_1"/>
    <property type="match status" value="1"/>
</dbReference>
<dbReference type="SMART" id="SM00129">
    <property type="entry name" value="KISc"/>
    <property type="match status" value="1"/>
</dbReference>
<comment type="similarity">
    <text evidence="13 14">Belongs to the TRAFAC class myosin-kinesin ATPase superfamily. Kinesin family.</text>
</comment>
<evidence type="ECO:0000256" key="4">
    <source>
        <dbReference type="ARBA" id="ARBA00022701"/>
    </source>
</evidence>
<feature type="domain" description="Kinesin motor" evidence="16">
    <location>
        <begin position="1"/>
        <end position="315"/>
    </location>
</feature>
<keyword evidence="18" id="KW-1185">Reference proteome</keyword>
<reference evidence="17 18" key="1">
    <citation type="journal article" date="2018" name="Mol. Genet. Genomics">
        <title>The red deer Cervus elaphus genome CerEla1.0: sequencing, annotating, genes, and chromosomes.</title>
        <authorList>
            <person name="Bana N.A."/>
            <person name="Nyiri A."/>
            <person name="Nagy J."/>
            <person name="Frank K."/>
            <person name="Nagy T."/>
            <person name="Steger V."/>
            <person name="Schiller M."/>
            <person name="Lakatos P."/>
            <person name="Sugar L."/>
            <person name="Horn P."/>
            <person name="Barta E."/>
            <person name="Orosz L."/>
        </authorList>
    </citation>
    <scope>NUCLEOTIDE SEQUENCE [LARGE SCALE GENOMIC DNA]</scope>
    <source>
        <strain evidence="17">Hungarian</strain>
    </source>
</reference>